<dbReference type="CDD" id="cd00037">
    <property type="entry name" value="CLECT"/>
    <property type="match status" value="1"/>
</dbReference>
<accession>A0A7R8ZKM5</accession>
<dbReference type="SMART" id="SM00034">
    <property type="entry name" value="CLECT"/>
    <property type="match status" value="1"/>
</dbReference>
<dbReference type="PROSITE" id="PS50041">
    <property type="entry name" value="C_TYPE_LECTIN_2"/>
    <property type="match status" value="1"/>
</dbReference>
<dbReference type="Pfam" id="PF00059">
    <property type="entry name" value="Lectin_C"/>
    <property type="match status" value="1"/>
</dbReference>
<organism evidence="1">
    <name type="scientific">Cyprideis torosa</name>
    <dbReference type="NCBI Taxonomy" id="163714"/>
    <lineage>
        <taxon>Eukaryota</taxon>
        <taxon>Metazoa</taxon>
        <taxon>Ecdysozoa</taxon>
        <taxon>Arthropoda</taxon>
        <taxon>Crustacea</taxon>
        <taxon>Oligostraca</taxon>
        <taxon>Ostracoda</taxon>
        <taxon>Podocopa</taxon>
        <taxon>Podocopida</taxon>
        <taxon>Cytherocopina</taxon>
        <taxon>Cytheroidea</taxon>
        <taxon>Cytherideidae</taxon>
        <taxon>Cyprideis</taxon>
    </lineage>
</organism>
<dbReference type="InterPro" id="IPR016186">
    <property type="entry name" value="C-type_lectin-like/link_sf"/>
</dbReference>
<dbReference type="InterPro" id="IPR050111">
    <property type="entry name" value="C-type_lectin/snaclec_domain"/>
</dbReference>
<gene>
    <name evidence="1" type="ORF">CTOB1V02_LOCUS5313</name>
</gene>
<dbReference type="SUPFAM" id="SSF56436">
    <property type="entry name" value="C-type lectin-like"/>
    <property type="match status" value="1"/>
</dbReference>
<proteinExistence type="predicted"/>
<name>A0A7R8ZKM5_9CRUS</name>
<reference evidence="1" key="1">
    <citation type="submission" date="2020-11" db="EMBL/GenBank/DDBJ databases">
        <authorList>
            <person name="Tran Van P."/>
        </authorList>
    </citation>
    <scope>NUCLEOTIDE SEQUENCE</scope>
</reference>
<protein>
    <submittedName>
        <fullName evidence="1">Uncharacterized protein</fullName>
    </submittedName>
</protein>
<dbReference type="Gene3D" id="3.10.100.10">
    <property type="entry name" value="Mannose-Binding Protein A, subunit A"/>
    <property type="match status" value="1"/>
</dbReference>
<dbReference type="PANTHER" id="PTHR22803">
    <property type="entry name" value="MANNOSE, PHOSPHOLIPASE, LECTIN RECEPTOR RELATED"/>
    <property type="match status" value="1"/>
</dbReference>
<dbReference type="EMBL" id="OB661126">
    <property type="protein sequence ID" value="CAD7227406.1"/>
    <property type="molecule type" value="Genomic_DNA"/>
</dbReference>
<sequence length="237" mass="26795">MELPFGTPLLFHFLALVCIVQAEQDLFHNRLDTTCTSSNPILTANSVYQCTNHCLKISANSFGLCTAVMWDPNARTCQTCPQSMDVNGRPDFQDTPGKTLFVRRWKTRCQPSWDFYLETGKCYLLVETPMKWQATENHCVAYGSNTHLASLGSSGERDFLLGIRNDTWVWLGGNDLEHEAEWVNTDGTPSWMGAWDVTPSEPNNHLDNEHCQAMILETVNDKTCSFDYKFFCKGDGS</sequence>
<dbReference type="InterPro" id="IPR001304">
    <property type="entry name" value="C-type_lectin-like"/>
</dbReference>
<dbReference type="OrthoDB" id="2142683at2759"/>
<dbReference type="AlphaFoldDB" id="A0A7R8ZKM5"/>
<evidence type="ECO:0000313" key="1">
    <source>
        <dbReference type="EMBL" id="CAD7227406.1"/>
    </source>
</evidence>
<dbReference type="InterPro" id="IPR016187">
    <property type="entry name" value="CTDL_fold"/>
</dbReference>